<comment type="cofactor">
    <cofactor evidence="1">
        <name>Zn(2+)</name>
        <dbReference type="ChEBI" id="CHEBI:29105"/>
    </cofactor>
</comment>
<dbReference type="GO" id="GO:0043103">
    <property type="term" value="P:hypoxanthine salvage"/>
    <property type="evidence" value="ECO:0007669"/>
    <property type="project" value="TreeGrafter"/>
</dbReference>
<protein>
    <recommendedName>
        <fullName evidence="3">adenosine deaminase</fullName>
        <ecNumber evidence="3">3.5.4.4</ecNumber>
    </recommendedName>
</protein>
<dbReference type="Pfam" id="PF00962">
    <property type="entry name" value="A_deaminase"/>
    <property type="match status" value="1"/>
</dbReference>
<sequence>MSTEDSYDAPPALTEAMICKLPKVVLHDHLDGGLRPTTMIELAEKVGHTLPATDPDALAEWFVTSADSGSLVRYLETFEHTIAVMQTVEGLHRVARDAAIDLAADGVVYAEQRYAPEQHLREGLTLQEVVDAVQQGFDDGVAEAAEAGHTITIGTLITAMRHADRGVEIAELALANRDRGVVGFDIAGAELGFPASNQAEAFAALRRENFPFTIHAGEADGASSVWDAVQQGTLRLGHGVRLVEDIVRPAHESTDHAQLGRLSQWVLDRQIPLEVAPSSNLQTGIAGTIAEHPVTFLRDLGFAVTINTDNRLMSATSMSREFNLLAAEADWTLDDFEEATLVAAFGAFAHRDVVERIVAEQIVPGYEAARAEG</sequence>
<dbReference type="GO" id="GO:0005829">
    <property type="term" value="C:cytosol"/>
    <property type="evidence" value="ECO:0007669"/>
    <property type="project" value="TreeGrafter"/>
</dbReference>
<dbReference type="InterPro" id="IPR032466">
    <property type="entry name" value="Metal_Hydrolase"/>
</dbReference>
<comment type="caution">
    <text evidence="9">The sequence shown here is derived from an EMBL/GenBank/DDBJ whole genome shotgun (WGS) entry which is preliminary data.</text>
</comment>
<keyword evidence="4" id="KW-0479">Metal-binding</keyword>
<evidence type="ECO:0000313" key="10">
    <source>
        <dbReference type="Proteomes" id="UP000245166"/>
    </source>
</evidence>
<dbReference type="SUPFAM" id="SSF51556">
    <property type="entry name" value="Metallo-dependent hydrolases"/>
    <property type="match status" value="1"/>
</dbReference>
<keyword evidence="5" id="KW-0378">Hydrolase</keyword>
<dbReference type="GO" id="GO:0009117">
    <property type="term" value="P:nucleotide metabolic process"/>
    <property type="evidence" value="ECO:0007669"/>
    <property type="project" value="UniProtKB-KW"/>
</dbReference>
<dbReference type="EC" id="3.5.4.4" evidence="3"/>
<dbReference type="RefSeq" id="WP_109228724.1">
    <property type="nucleotide sequence ID" value="NZ_PYHR01000002.1"/>
</dbReference>
<organism evidence="9 10">
    <name type="scientific">Serinibacter arcticus</name>
    <dbReference type="NCBI Taxonomy" id="1655435"/>
    <lineage>
        <taxon>Bacteria</taxon>
        <taxon>Bacillati</taxon>
        <taxon>Actinomycetota</taxon>
        <taxon>Actinomycetes</taxon>
        <taxon>Micrococcales</taxon>
        <taxon>Beutenbergiaceae</taxon>
        <taxon>Serinibacter</taxon>
    </lineage>
</organism>
<evidence type="ECO:0000256" key="1">
    <source>
        <dbReference type="ARBA" id="ARBA00001947"/>
    </source>
</evidence>
<dbReference type="InterPro" id="IPR001365">
    <property type="entry name" value="A_deaminase_dom"/>
</dbReference>
<evidence type="ECO:0000313" key="9">
    <source>
        <dbReference type="EMBL" id="PWD50342.1"/>
    </source>
</evidence>
<dbReference type="Gene3D" id="3.20.20.140">
    <property type="entry name" value="Metal-dependent hydrolases"/>
    <property type="match status" value="1"/>
</dbReference>
<dbReference type="GO" id="GO:0006154">
    <property type="term" value="P:adenosine catabolic process"/>
    <property type="evidence" value="ECO:0007669"/>
    <property type="project" value="TreeGrafter"/>
</dbReference>
<evidence type="ECO:0000256" key="2">
    <source>
        <dbReference type="ARBA" id="ARBA00006676"/>
    </source>
</evidence>
<dbReference type="EMBL" id="PYHR01000002">
    <property type="protein sequence ID" value="PWD50342.1"/>
    <property type="molecule type" value="Genomic_DNA"/>
</dbReference>
<evidence type="ECO:0000256" key="5">
    <source>
        <dbReference type="ARBA" id="ARBA00022801"/>
    </source>
</evidence>
<evidence type="ECO:0000256" key="3">
    <source>
        <dbReference type="ARBA" id="ARBA00012784"/>
    </source>
</evidence>
<dbReference type="NCBIfam" id="NF006847">
    <property type="entry name" value="PRK09358.1-2"/>
    <property type="match status" value="1"/>
</dbReference>
<name>A0A2U1ZTU0_9MICO</name>
<keyword evidence="10" id="KW-1185">Reference proteome</keyword>
<evidence type="ECO:0000256" key="6">
    <source>
        <dbReference type="ARBA" id="ARBA00022833"/>
    </source>
</evidence>
<evidence type="ECO:0000256" key="4">
    <source>
        <dbReference type="ARBA" id="ARBA00022723"/>
    </source>
</evidence>
<evidence type="ECO:0000256" key="7">
    <source>
        <dbReference type="ARBA" id="ARBA00023080"/>
    </source>
</evidence>
<dbReference type="PANTHER" id="PTHR11409:SF43">
    <property type="entry name" value="ADENOSINE DEAMINASE"/>
    <property type="match status" value="1"/>
</dbReference>
<feature type="domain" description="Adenosine deaminase" evidence="8">
    <location>
        <begin position="22"/>
        <end position="358"/>
    </location>
</feature>
<comment type="similarity">
    <text evidence="2">Belongs to the metallo-dependent hydrolases superfamily. Adenosine and AMP deaminases family.</text>
</comment>
<dbReference type="NCBIfam" id="TIGR01430">
    <property type="entry name" value="aden_deam"/>
    <property type="match status" value="1"/>
</dbReference>
<dbReference type="Proteomes" id="UP000245166">
    <property type="component" value="Unassembled WGS sequence"/>
</dbReference>
<dbReference type="FunFam" id="3.20.20.140:FF:000020">
    <property type="entry name" value="Adenosine deaminase"/>
    <property type="match status" value="1"/>
</dbReference>
<dbReference type="OrthoDB" id="9779574at2"/>
<reference evidence="9 10" key="1">
    <citation type="submission" date="2018-03" db="EMBL/GenBank/DDBJ databases">
        <title>Genome assembly of novel Miniimonas species PCH200.</title>
        <authorList>
            <person name="Thakur V."/>
            <person name="Kumar V."/>
            <person name="Singh D."/>
        </authorList>
    </citation>
    <scope>NUCLEOTIDE SEQUENCE [LARGE SCALE GENOMIC DNA]</scope>
    <source>
        <strain evidence="9 10">PCH200</strain>
    </source>
</reference>
<keyword evidence="7" id="KW-0546">Nucleotide metabolism</keyword>
<evidence type="ECO:0000259" key="8">
    <source>
        <dbReference type="Pfam" id="PF00962"/>
    </source>
</evidence>
<dbReference type="GO" id="GO:0046872">
    <property type="term" value="F:metal ion binding"/>
    <property type="evidence" value="ECO:0007669"/>
    <property type="project" value="UniProtKB-KW"/>
</dbReference>
<gene>
    <name evidence="9" type="ORF">C8046_06415</name>
</gene>
<keyword evidence="6" id="KW-0862">Zinc</keyword>
<dbReference type="GO" id="GO:0004000">
    <property type="term" value="F:adenosine deaminase activity"/>
    <property type="evidence" value="ECO:0007669"/>
    <property type="project" value="UniProtKB-ARBA"/>
</dbReference>
<dbReference type="PANTHER" id="PTHR11409">
    <property type="entry name" value="ADENOSINE DEAMINASE"/>
    <property type="match status" value="1"/>
</dbReference>
<accession>A0A2U1ZTU0</accession>
<dbReference type="AlphaFoldDB" id="A0A2U1ZTU0"/>
<proteinExistence type="inferred from homology"/>
<dbReference type="GO" id="GO:0046103">
    <property type="term" value="P:inosine biosynthetic process"/>
    <property type="evidence" value="ECO:0007669"/>
    <property type="project" value="TreeGrafter"/>
</dbReference>
<dbReference type="InterPro" id="IPR006330">
    <property type="entry name" value="Ado/ade_deaminase"/>
</dbReference>